<dbReference type="AlphaFoldDB" id="A0A6A7YXE3"/>
<dbReference type="OrthoDB" id="344871at2"/>
<gene>
    <name evidence="4" type="ORF">GHN41_13140</name>
    <name evidence="3" type="ORF">GHN86_09880</name>
    <name evidence="2" type="ORF">GHN94_22890</name>
    <name evidence="5" type="ORF">GHO29_20820</name>
</gene>
<organism evidence="3">
    <name type="scientific">Pseudomonas helleri</name>
    <dbReference type="NCBI Taxonomy" id="1608996"/>
    <lineage>
        <taxon>Bacteria</taxon>
        <taxon>Pseudomonadati</taxon>
        <taxon>Pseudomonadota</taxon>
        <taxon>Gammaproteobacteria</taxon>
        <taxon>Pseudomonadales</taxon>
        <taxon>Pseudomonadaceae</taxon>
        <taxon>Pseudomonas</taxon>
    </lineage>
</organism>
<evidence type="ECO:0000256" key="1">
    <source>
        <dbReference type="SAM" id="SignalP"/>
    </source>
</evidence>
<evidence type="ECO:0000313" key="3">
    <source>
        <dbReference type="EMBL" id="MQT80365.1"/>
    </source>
</evidence>
<protein>
    <recommendedName>
        <fullName evidence="9">DUF5329 domain-containing protein</fullName>
    </recommendedName>
</protein>
<comment type="caution">
    <text evidence="3">The sequence shown here is derived from an EMBL/GenBank/DDBJ whole genome shotgun (WGS) entry which is preliminary data.</text>
</comment>
<keyword evidence="8" id="KW-1185">Reference proteome</keyword>
<dbReference type="InterPro" id="IPR035242">
    <property type="entry name" value="DUF5329"/>
</dbReference>
<dbReference type="EMBL" id="WIVW01000043">
    <property type="protein sequence ID" value="MQU28916.1"/>
    <property type="molecule type" value="Genomic_DNA"/>
</dbReference>
<evidence type="ECO:0000313" key="2">
    <source>
        <dbReference type="EMBL" id="MQT28644.1"/>
    </source>
</evidence>
<dbReference type="EMBL" id="WIWC01000012">
    <property type="protein sequence ID" value="MQT80365.1"/>
    <property type="molecule type" value="Genomic_DNA"/>
</dbReference>
<sequence length="133" mass="14714">MRILKRWKARLIRPWLSAVGLSLMIMLPSVQAQTTAQAAQEIQGLLDFVEHSECRFVRNGKEYPGAQASAHLGKKLAYLEGKNRVSSAEDFIALGATKSSMTGTAYEVRCPTGVQPAGIWLNTELNRQRQLGQ</sequence>
<reference evidence="6 7" key="1">
    <citation type="submission" date="2019-10" db="EMBL/GenBank/DDBJ databases">
        <title>Evaluation of single-gene subtyping targets for Pseudomonas.</title>
        <authorList>
            <person name="Reichler S.J."/>
            <person name="Orsi R.H."/>
            <person name="Wiedmann M."/>
            <person name="Martin N.H."/>
            <person name="Murphy S.I."/>
        </authorList>
    </citation>
    <scope>NUCLEOTIDE SEQUENCE</scope>
    <source>
        <strain evidence="2 8">FSL R10-0802</strain>
        <strain evidence="4 7">FSL R10-1594</strain>
        <strain evidence="5 6">FSL R10-1984</strain>
        <strain evidence="3">FSL R10-2339</strain>
    </source>
</reference>
<dbReference type="Pfam" id="PF17263">
    <property type="entry name" value="DUF5329"/>
    <property type="match status" value="1"/>
</dbReference>
<dbReference type="Proteomes" id="UP000443000">
    <property type="component" value="Unassembled WGS sequence"/>
</dbReference>
<evidence type="ECO:0000313" key="7">
    <source>
        <dbReference type="Proteomes" id="UP000443000"/>
    </source>
</evidence>
<feature type="chain" id="PRO_5044629979" description="DUF5329 domain-containing protein" evidence="1">
    <location>
        <begin position="33"/>
        <end position="133"/>
    </location>
</feature>
<evidence type="ECO:0000313" key="5">
    <source>
        <dbReference type="EMBL" id="MQU28916.1"/>
    </source>
</evidence>
<proteinExistence type="predicted"/>
<dbReference type="RefSeq" id="WP_153381947.1">
    <property type="nucleotide sequence ID" value="NZ_WIVT01000014.1"/>
</dbReference>
<name>A0A6A7YXE3_9PSED</name>
<dbReference type="EMBL" id="WIVT01000014">
    <property type="protein sequence ID" value="MQU17381.1"/>
    <property type="molecule type" value="Genomic_DNA"/>
</dbReference>
<dbReference type="EMBL" id="WIWP01000091">
    <property type="protein sequence ID" value="MQT28644.1"/>
    <property type="molecule type" value="Genomic_DNA"/>
</dbReference>
<dbReference type="Proteomes" id="UP000437970">
    <property type="component" value="Unassembled WGS sequence"/>
</dbReference>
<evidence type="ECO:0008006" key="9">
    <source>
        <dbReference type="Google" id="ProtNLM"/>
    </source>
</evidence>
<accession>A0A6A7YXE3</accession>
<evidence type="ECO:0000313" key="6">
    <source>
        <dbReference type="Proteomes" id="UP000437970"/>
    </source>
</evidence>
<feature type="signal peptide" evidence="1">
    <location>
        <begin position="1"/>
        <end position="32"/>
    </location>
</feature>
<dbReference type="Proteomes" id="UP000713985">
    <property type="component" value="Unassembled WGS sequence"/>
</dbReference>
<evidence type="ECO:0000313" key="8">
    <source>
        <dbReference type="Proteomes" id="UP000713985"/>
    </source>
</evidence>
<keyword evidence="1" id="KW-0732">Signal</keyword>
<evidence type="ECO:0000313" key="4">
    <source>
        <dbReference type="EMBL" id="MQU17381.1"/>
    </source>
</evidence>